<sequence length="227" mass="25821">MTLSEDMKKIAQDDIEEIIGWLEDDGYKANLISMELDPDEIEMDLVQNVKTVFNVNGKQVPLDFYYSIKTEAKDIYINKPDDELANELKKASRNVSESTRVKSKPVTAAKITAADEDFESDEFDESFDDAPEDEGEDSLADSIDSISDKVDDMQDTIDDAEVEDDIDIDIENNIDNHYIAECERCHGIFISSVVESDQQLEKIHGTCPLCDRDTDQYLKWTVKKVEK</sequence>
<reference evidence="2" key="1">
    <citation type="journal article" date="2021" name="Proc. Natl. Acad. Sci. U.S.A.">
        <title>A Catalog of Tens of Thousands of Viruses from Human Metagenomes Reveals Hidden Associations with Chronic Diseases.</title>
        <authorList>
            <person name="Tisza M.J."/>
            <person name="Buck C.B."/>
        </authorList>
    </citation>
    <scope>NUCLEOTIDE SEQUENCE</scope>
    <source>
        <strain evidence="2">CtgN495</strain>
    </source>
</reference>
<dbReference type="EMBL" id="BK016063">
    <property type="protein sequence ID" value="DAF92170.1"/>
    <property type="molecule type" value="Genomic_DNA"/>
</dbReference>
<organism evidence="2">
    <name type="scientific">Siphoviridae sp. ctgN495</name>
    <dbReference type="NCBI Taxonomy" id="2825608"/>
    <lineage>
        <taxon>Viruses</taxon>
        <taxon>Duplodnaviria</taxon>
        <taxon>Heunggongvirae</taxon>
        <taxon>Uroviricota</taxon>
        <taxon>Caudoviricetes</taxon>
    </lineage>
</organism>
<evidence type="ECO:0000313" key="2">
    <source>
        <dbReference type="EMBL" id="DAF92170.1"/>
    </source>
</evidence>
<evidence type="ECO:0000256" key="1">
    <source>
        <dbReference type="SAM" id="MobiDB-lite"/>
    </source>
</evidence>
<accession>A0A8S5UCP4</accession>
<feature type="region of interest" description="Disordered" evidence="1">
    <location>
        <begin position="118"/>
        <end position="139"/>
    </location>
</feature>
<name>A0A8S5UCP4_9CAUD</name>
<protein>
    <submittedName>
        <fullName evidence="2">Transcription initiation factor IIE, alpha FINGER, Transcription</fullName>
    </submittedName>
</protein>
<proteinExistence type="predicted"/>